<evidence type="ECO:0000256" key="1">
    <source>
        <dbReference type="SAM" id="MobiDB-lite"/>
    </source>
</evidence>
<dbReference type="AlphaFoldDB" id="A0A8H3HS46"/>
<feature type="compositionally biased region" description="Polar residues" evidence="1">
    <location>
        <begin position="676"/>
        <end position="691"/>
    </location>
</feature>
<feature type="compositionally biased region" description="Basic and acidic residues" evidence="1">
    <location>
        <begin position="366"/>
        <end position="376"/>
    </location>
</feature>
<feature type="compositionally biased region" description="Polar residues" evidence="1">
    <location>
        <begin position="790"/>
        <end position="801"/>
    </location>
</feature>
<dbReference type="Proteomes" id="UP000663853">
    <property type="component" value="Unassembled WGS sequence"/>
</dbReference>
<evidence type="ECO:0000313" key="2">
    <source>
        <dbReference type="EMBL" id="CAE6537945.1"/>
    </source>
</evidence>
<proteinExistence type="predicted"/>
<gene>
    <name evidence="2" type="ORF">RDB_LOCUS185026</name>
</gene>
<dbReference type="PANTHER" id="PTHR34065">
    <property type="entry name" value="CELL DIVISION CONTROL PROTEIN 14"/>
    <property type="match status" value="1"/>
</dbReference>
<protein>
    <submittedName>
        <fullName evidence="2">Uncharacterized protein</fullName>
    </submittedName>
</protein>
<feature type="compositionally biased region" description="Polar residues" evidence="1">
    <location>
        <begin position="264"/>
        <end position="275"/>
    </location>
</feature>
<dbReference type="PANTHER" id="PTHR34065:SF1">
    <property type="entry name" value="CELL DIVISION CONTROL PROTEIN 14"/>
    <property type="match status" value="1"/>
</dbReference>
<name>A0A8H3HS46_9AGAM</name>
<feature type="compositionally biased region" description="Basic and acidic residues" evidence="1">
    <location>
        <begin position="805"/>
        <end position="852"/>
    </location>
</feature>
<feature type="compositionally biased region" description="Low complexity" evidence="1">
    <location>
        <begin position="382"/>
        <end position="399"/>
    </location>
</feature>
<feature type="region of interest" description="Disordered" evidence="1">
    <location>
        <begin position="236"/>
        <end position="865"/>
    </location>
</feature>
<dbReference type="InterPro" id="IPR012535">
    <property type="entry name" value="Cell_div_Cdc14"/>
</dbReference>
<sequence length="897" mass="96464">MELVDILDDLSFRSSRAAQLAALEHIHSLLADVCVRPHDPHQRPRFLQQQNDFETNIVSRILNSGILSASTVTRIIDEIRAKASMSSTTADVTSLALSALQGMTLIHARSKTYLGRRLSIQTLLDLLTALRHASVNPDDPDTTVMSGMDSSDSKLTGLLSPLACSVIDTLLCLLVDSPSALRIFEECNGLEVIVRTLKKVIGQNVRMKCLEFLYFYLQDEDVLAVTGAAANLAVGLSKSESSPPIAQPTPKPTRTSSKPSVPSIQDQSSPSSGQALRTPRRPKTKQTPATETRPRTRVPMERTVSGDSTISVLSSRSDATDASTGPEFIGMNGRDPEMRSVSRSSTCSAASTASNVTDSSVKSRTKPREVEHEPKRLFPRLSAMPSLSYSSSTVSSTSTNQTLEHSHTSDKYLRIHPQTPSQTRPTTPSSITQECFVPLPESPDKARRDDVQETPKPKRRSRDEETPGVKVRDRKVQETPRAKTRNDQVGETPSALPHTSRIFPVVGSNFPEEISSNPFKSSASGSGAPRTKPTAPTLITLSLLKGEVDYEPESPKKHTPSRSTSDEANETLKVHHKAPNDASSKLIKDSASNPFKALTPKPSQDDISNSKEPTSTTKPAKRRPRVSEILPRPIPSRPVPRNVSTPTCSTPTTPVGTISGRTSGTATPANGAEASPTPSTDAISSGVSTPARTKKVAIIPGGVRVPGRSEGGNELRKSMAVGAKELKKGQPSSEGLRRSQGSSEGLRRSQLSTEGLRRNQSSSEGLGESPEAARKIQSGISDSKQDVVSRSKKSAPSTPVPSRSDGARRVARDGVSRVKRDGVEPEGRSSGEMERYTGSDSGKRSSMEESPSRTRGIPADGKMVRTPAEKKELLGAWLGNVDALVEGVQRAGVWGLR</sequence>
<feature type="compositionally biased region" description="Polar residues" evidence="1">
    <location>
        <begin position="655"/>
        <end position="668"/>
    </location>
</feature>
<feature type="compositionally biased region" description="Basic and acidic residues" evidence="1">
    <location>
        <begin position="442"/>
        <end position="488"/>
    </location>
</feature>
<feature type="compositionally biased region" description="Basic and acidic residues" evidence="1">
    <location>
        <begin position="404"/>
        <end position="413"/>
    </location>
</feature>
<feature type="compositionally biased region" description="Polar residues" evidence="1">
    <location>
        <begin position="305"/>
        <end position="323"/>
    </location>
</feature>
<feature type="compositionally biased region" description="Low complexity" evidence="1">
    <location>
        <begin position="341"/>
        <end position="357"/>
    </location>
</feature>
<dbReference type="Pfam" id="PF08045">
    <property type="entry name" value="CDC14"/>
    <property type="match status" value="2"/>
</dbReference>
<organism evidence="2 3">
    <name type="scientific">Rhizoctonia solani</name>
    <dbReference type="NCBI Taxonomy" id="456999"/>
    <lineage>
        <taxon>Eukaryota</taxon>
        <taxon>Fungi</taxon>
        <taxon>Dikarya</taxon>
        <taxon>Basidiomycota</taxon>
        <taxon>Agaricomycotina</taxon>
        <taxon>Agaricomycetes</taxon>
        <taxon>Cantharellales</taxon>
        <taxon>Ceratobasidiaceae</taxon>
        <taxon>Rhizoctonia</taxon>
    </lineage>
</organism>
<feature type="compositionally biased region" description="Low complexity" evidence="1">
    <location>
        <begin position="644"/>
        <end position="654"/>
    </location>
</feature>
<feature type="compositionally biased region" description="Polar residues" evidence="1">
    <location>
        <begin position="514"/>
        <end position="525"/>
    </location>
</feature>
<feature type="compositionally biased region" description="Polar residues" evidence="1">
    <location>
        <begin position="739"/>
        <end position="764"/>
    </location>
</feature>
<feature type="compositionally biased region" description="Low complexity" evidence="1">
    <location>
        <begin position="417"/>
        <end position="433"/>
    </location>
</feature>
<accession>A0A8H3HS46</accession>
<reference evidence="2" key="1">
    <citation type="submission" date="2021-01" db="EMBL/GenBank/DDBJ databases">
        <authorList>
            <person name="Kaushik A."/>
        </authorList>
    </citation>
    <scope>NUCLEOTIDE SEQUENCE</scope>
    <source>
        <strain evidence="2">AG6-10EEA</strain>
    </source>
</reference>
<evidence type="ECO:0000313" key="3">
    <source>
        <dbReference type="Proteomes" id="UP000663853"/>
    </source>
</evidence>
<comment type="caution">
    <text evidence="2">The sequence shown here is derived from an EMBL/GenBank/DDBJ whole genome shotgun (WGS) entry which is preliminary data.</text>
</comment>
<feature type="compositionally biased region" description="Polar residues" evidence="1">
    <location>
        <begin position="601"/>
        <end position="618"/>
    </location>
</feature>
<feature type="compositionally biased region" description="Low complexity" evidence="1">
    <location>
        <begin position="252"/>
        <end position="263"/>
    </location>
</feature>
<dbReference type="EMBL" id="CAJMXA010004242">
    <property type="protein sequence ID" value="CAE6537945.1"/>
    <property type="molecule type" value="Genomic_DNA"/>
</dbReference>